<dbReference type="Proteomes" id="UP000310016">
    <property type="component" value="Unassembled WGS sequence"/>
</dbReference>
<protein>
    <recommendedName>
        <fullName evidence="4">DUF4124 domain-containing protein</fullName>
    </recommendedName>
</protein>
<gene>
    <name evidence="2" type="ORF">FAZ21_05615</name>
</gene>
<organism evidence="2 3">
    <name type="scientific">Chitiniphilus eburneus</name>
    <dbReference type="NCBI Taxonomy" id="2571148"/>
    <lineage>
        <taxon>Bacteria</taxon>
        <taxon>Pseudomonadati</taxon>
        <taxon>Pseudomonadota</taxon>
        <taxon>Betaproteobacteria</taxon>
        <taxon>Neisseriales</taxon>
        <taxon>Chitinibacteraceae</taxon>
        <taxon>Chitiniphilus</taxon>
    </lineage>
</organism>
<comment type="caution">
    <text evidence="2">The sequence shown here is derived from an EMBL/GenBank/DDBJ whole genome shotgun (WGS) entry which is preliminary data.</text>
</comment>
<evidence type="ECO:0000256" key="1">
    <source>
        <dbReference type="SAM" id="MobiDB-lite"/>
    </source>
</evidence>
<dbReference type="EMBL" id="SUMF01000003">
    <property type="protein sequence ID" value="TJZ76253.1"/>
    <property type="molecule type" value="Genomic_DNA"/>
</dbReference>
<evidence type="ECO:0000313" key="3">
    <source>
        <dbReference type="Proteomes" id="UP000310016"/>
    </source>
</evidence>
<feature type="region of interest" description="Disordered" evidence="1">
    <location>
        <begin position="200"/>
        <end position="221"/>
    </location>
</feature>
<keyword evidence="3" id="KW-1185">Reference proteome</keyword>
<feature type="compositionally biased region" description="Basic and acidic residues" evidence="1">
    <location>
        <begin position="204"/>
        <end position="221"/>
    </location>
</feature>
<dbReference type="AlphaFoldDB" id="A0A4U0Q515"/>
<accession>A0A4U0Q515</accession>
<dbReference type="RefSeq" id="WP_136772303.1">
    <property type="nucleotide sequence ID" value="NZ_CP156074.1"/>
</dbReference>
<name>A0A4U0Q515_9NEIS</name>
<evidence type="ECO:0008006" key="4">
    <source>
        <dbReference type="Google" id="ProtNLM"/>
    </source>
</evidence>
<sequence length="221" mass="24082">MRIFLIGGMVVFFGALGLFVFGGPIVIPVEHGGQVVIALPWHKMPEPKVILVEQKVPKPVFVDQYGNRIDDLAAWERQNQQVKENLVPVAPEDRAGDRQLTLDRQGLGAKGAGISKCRSTNGLISYQSGPCPDGLEQVKELTVADTTGGTVSLQHHVQAQKALEREEAMRKPQVAEIGNSKSRVECKQAIEQAIRSHSLGGGDEYGRNTRDVNHGRIDGCL</sequence>
<reference evidence="2 3" key="1">
    <citation type="submission" date="2019-04" db="EMBL/GenBank/DDBJ databases">
        <title>Chitiniphilus eburnea sp. nov., a novel chitinolytic bacterium isolated from aquaculture sludge.</title>
        <authorList>
            <person name="Sheng M."/>
        </authorList>
    </citation>
    <scope>NUCLEOTIDE SEQUENCE [LARGE SCALE GENOMIC DNA]</scope>
    <source>
        <strain evidence="2 3">HX-2-15</strain>
    </source>
</reference>
<evidence type="ECO:0000313" key="2">
    <source>
        <dbReference type="EMBL" id="TJZ76253.1"/>
    </source>
</evidence>
<proteinExistence type="predicted"/>